<dbReference type="SUPFAM" id="SSF55811">
    <property type="entry name" value="Nudix"/>
    <property type="match status" value="1"/>
</dbReference>
<dbReference type="PROSITE" id="PS51462">
    <property type="entry name" value="NUDIX"/>
    <property type="match status" value="1"/>
</dbReference>
<dbReference type="Gene3D" id="3.90.79.10">
    <property type="entry name" value="Nucleoside Triphosphate Pyrophosphohydrolase"/>
    <property type="match status" value="1"/>
</dbReference>
<evidence type="ECO:0000313" key="4">
    <source>
        <dbReference type="Proteomes" id="UP000235036"/>
    </source>
</evidence>
<evidence type="ECO:0000259" key="2">
    <source>
        <dbReference type="PROSITE" id="PS51462"/>
    </source>
</evidence>
<dbReference type="PANTHER" id="PTHR43736">
    <property type="entry name" value="ADP-RIBOSE PYROPHOSPHATASE"/>
    <property type="match status" value="1"/>
</dbReference>
<dbReference type="AlphaFoldDB" id="A0A2N6JUR8"/>
<dbReference type="InterPro" id="IPR000086">
    <property type="entry name" value="NUDIX_hydrolase_dom"/>
</dbReference>
<dbReference type="EMBL" id="NRQW01000700">
    <property type="protein sequence ID" value="PLZ82085.1"/>
    <property type="molecule type" value="Genomic_DNA"/>
</dbReference>
<comment type="caution">
    <text evidence="3">The sequence shown here is derived from an EMBL/GenBank/DDBJ whole genome shotgun (WGS) entry which is preliminary data.</text>
</comment>
<dbReference type="InterPro" id="IPR059176">
    <property type="entry name" value="UDP-X_N"/>
</dbReference>
<dbReference type="PANTHER" id="PTHR43736:SF1">
    <property type="entry name" value="DIHYDRONEOPTERIN TRIPHOSPHATE DIPHOSPHATASE"/>
    <property type="match status" value="1"/>
</dbReference>
<evidence type="ECO:0000256" key="1">
    <source>
        <dbReference type="ARBA" id="ARBA00005582"/>
    </source>
</evidence>
<protein>
    <submittedName>
        <fullName evidence="3">ADP-ribose pyrophosphatase</fullName>
    </submittedName>
</protein>
<organism evidence="3 4">
    <name type="scientific">Fischerella muscicola CCMEE 5323</name>
    <dbReference type="NCBI Taxonomy" id="2019572"/>
    <lineage>
        <taxon>Bacteria</taxon>
        <taxon>Bacillati</taxon>
        <taxon>Cyanobacteriota</taxon>
        <taxon>Cyanophyceae</taxon>
        <taxon>Nostocales</taxon>
        <taxon>Hapalosiphonaceae</taxon>
        <taxon>Fischerella</taxon>
    </lineage>
</organism>
<accession>A0A2N6JUR8</accession>
<dbReference type="Pfam" id="PF12535">
    <property type="entry name" value="Nudix_N"/>
    <property type="match status" value="1"/>
</dbReference>
<name>A0A2N6JUR8_FISMU</name>
<sequence>MKPKWLEWAQKLQAIAQTGLTFSENPYDIERFQSIQAIAAEILATHTNAELSYILDLFDRDVGYATPKVDVRGAVFRDDCILLVKERVDGGWTLPGGWADIGFSPSEVVVKEIFEESGYLTRAVKLLAVYDRDRQGHPPYPHYIYKLFFLCELLGGSPTPSIETEAVGFFPENEIPELSIGRVTPAQITRLFQHYRNPNLPADFD</sequence>
<dbReference type="Gene3D" id="6.10.250.1120">
    <property type="match status" value="1"/>
</dbReference>
<gene>
    <name evidence="3" type="ORF">CEN44_28110</name>
</gene>
<dbReference type="InterPro" id="IPR015797">
    <property type="entry name" value="NUDIX_hydrolase-like_dom_sf"/>
</dbReference>
<comment type="similarity">
    <text evidence="1">Belongs to the Nudix hydrolase family.</text>
</comment>
<proteinExistence type="inferred from homology"/>
<dbReference type="RefSeq" id="WP_016864663.1">
    <property type="nucleotide sequence ID" value="NZ_CAWNVR010000123.1"/>
</dbReference>
<feature type="domain" description="Nudix hydrolase" evidence="2">
    <location>
        <begin position="66"/>
        <end position="205"/>
    </location>
</feature>
<dbReference type="CDD" id="cd04672">
    <property type="entry name" value="NUDIX_CDP-Chase_like"/>
    <property type="match status" value="1"/>
</dbReference>
<dbReference type="Proteomes" id="UP000235036">
    <property type="component" value="Unassembled WGS sequence"/>
</dbReference>
<evidence type="ECO:0000313" key="3">
    <source>
        <dbReference type="EMBL" id="PLZ82085.1"/>
    </source>
</evidence>
<reference evidence="3 4" key="1">
    <citation type="submission" date="2017-08" db="EMBL/GenBank/DDBJ databases">
        <title>Genomes of Fischerella (Mastigocladus) sp. strains.</title>
        <authorList>
            <person name="Miller S.R."/>
        </authorList>
    </citation>
    <scope>NUCLEOTIDE SEQUENCE [LARGE SCALE GENOMIC DNA]</scope>
    <source>
        <strain evidence="3 4">CCMEE 5323</strain>
    </source>
</reference>
<dbReference type="Pfam" id="PF00293">
    <property type="entry name" value="NUDIX"/>
    <property type="match status" value="1"/>
</dbReference>
<keyword evidence="4" id="KW-1185">Reference proteome</keyword>